<dbReference type="EMBL" id="CATQJL010000223">
    <property type="protein sequence ID" value="CAJ0596701.1"/>
    <property type="molecule type" value="Genomic_DNA"/>
</dbReference>
<reference evidence="1" key="1">
    <citation type="submission" date="2023-07" db="EMBL/GenBank/DDBJ databases">
        <authorList>
            <consortium name="CYATHOMIX"/>
        </authorList>
    </citation>
    <scope>NUCLEOTIDE SEQUENCE</scope>
    <source>
        <strain evidence="1">N/A</strain>
    </source>
</reference>
<gene>
    <name evidence="1" type="ORF">CYNAS_LOCUS8684</name>
</gene>
<name>A0AA36GQY7_CYLNA</name>
<evidence type="ECO:0000313" key="2">
    <source>
        <dbReference type="Proteomes" id="UP001176961"/>
    </source>
</evidence>
<dbReference type="Proteomes" id="UP001176961">
    <property type="component" value="Unassembled WGS sequence"/>
</dbReference>
<sequence>NVYERREFHVETPLRGVQPLPLPRSLHECVENGILHIDRAARLILSKMHRQEFNEAIYYEFIRSDIVLRAKITYGSLNRMVGLDIHSLWHIANRMTVRLHILGCHIFRFFCSIRSFLPVSKSALSVSAWLLCFTCFQHGA</sequence>
<comment type="caution">
    <text evidence="1">The sequence shown here is derived from an EMBL/GenBank/DDBJ whole genome shotgun (WGS) entry which is preliminary data.</text>
</comment>
<evidence type="ECO:0000313" key="1">
    <source>
        <dbReference type="EMBL" id="CAJ0596701.1"/>
    </source>
</evidence>
<organism evidence="1 2">
    <name type="scientific">Cylicocyclus nassatus</name>
    <name type="common">Nematode worm</name>
    <dbReference type="NCBI Taxonomy" id="53992"/>
    <lineage>
        <taxon>Eukaryota</taxon>
        <taxon>Metazoa</taxon>
        <taxon>Ecdysozoa</taxon>
        <taxon>Nematoda</taxon>
        <taxon>Chromadorea</taxon>
        <taxon>Rhabditida</taxon>
        <taxon>Rhabditina</taxon>
        <taxon>Rhabditomorpha</taxon>
        <taxon>Strongyloidea</taxon>
        <taxon>Strongylidae</taxon>
        <taxon>Cylicocyclus</taxon>
    </lineage>
</organism>
<keyword evidence="2" id="KW-1185">Reference proteome</keyword>
<dbReference type="AlphaFoldDB" id="A0AA36GQY7"/>
<feature type="non-terminal residue" evidence="1">
    <location>
        <position position="140"/>
    </location>
</feature>
<protein>
    <submittedName>
        <fullName evidence="1">Uncharacterized protein</fullName>
    </submittedName>
</protein>
<accession>A0AA36GQY7</accession>
<proteinExistence type="predicted"/>